<keyword evidence="1" id="KW-0812">Transmembrane</keyword>
<feature type="transmembrane region" description="Helical" evidence="1">
    <location>
        <begin position="17"/>
        <end position="35"/>
    </location>
</feature>
<dbReference type="Proteomes" id="UP000675880">
    <property type="component" value="Unassembled WGS sequence"/>
</dbReference>
<dbReference type="EMBL" id="CAJNBJ010000001">
    <property type="protein sequence ID" value="CAE6696974.1"/>
    <property type="molecule type" value="Genomic_DNA"/>
</dbReference>
<keyword evidence="1" id="KW-0472">Membrane</keyword>
<sequence length="76" mass="8348">MILCRWSGLRLYSGGRWSSLVVMMVALGAMDVGGLRRRGQLSGKHNPARFVLFGQMFGNLGVESFDVADHPIQKPA</sequence>
<organism evidence="2 3">
    <name type="scientific">Nitrospira defluvii</name>
    <dbReference type="NCBI Taxonomy" id="330214"/>
    <lineage>
        <taxon>Bacteria</taxon>
        <taxon>Pseudomonadati</taxon>
        <taxon>Nitrospirota</taxon>
        <taxon>Nitrospiria</taxon>
        <taxon>Nitrospirales</taxon>
        <taxon>Nitrospiraceae</taxon>
        <taxon>Nitrospira</taxon>
    </lineage>
</organism>
<evidence type="ECO:0008006" key="4">
    <source>
        <dbReference type="Google" id="ProtNLM"/>
    </source>
</evidence>
<keyword evidence="1" id="KW-1133">Transmembrane helix</keyword>
<evidence type="ECO:0000313" key="2">
    <source>
        <dbReference type="EMBL" id="CAE6696974.1"/>
    </source>
</evidence>
<reference evidence="2 3" key="1">
    <citation type="submission" date="2021-02" db="EMBL/GenBank/DDBJ databases">
        <authorList>
            <person name="Han P."/>
        </authorList>
    </citation>
    <scope>NUCLEOTIDE SEQUENCE [LARGE SCALE GENOMIC DNA]</scope>
    <source>
        <strain evidence="2">Candidatus Nitrospira sp. ZN2</strain>
    </source>
</reference>
<accession>A0ABN7KJL9</accession>
<name>A0ABN7KJL9_9BACT</name>
<evidence type="ECO:0000256" key="1">
    <source>
        <dbReference type="SAM" id="Phobius"/>
    </source>
</evidence>
<protein>
    <recommendedName>
        <fullName evidence="4">Transposase</fullName>
    </recommendedName>
</protein>
<proteinExistence type="predicted"/>
<gene>
    <name evidence="2" type="ORF">NSPZN2_10506</name>
</gene>
<keyword evidence="3" id="KW-1185">Reference proteome</keyword>
<comment type="caution">
    <text evidence="2">The sequence shown here is derived from an EMBL/GenBank/DDBJ whole genome shotgun (WGS) entry which is preliminary data.</text>
</comment>
<evidence type="ECO:0000313" key="3">
    <source>
        <dbReference type="Proteomes" id="UP000675880"/>
    </source>
</evidence>